<keyword evidence="2" id="KW-0472">Membrane</keyword>
<reference evidence="3" key="1">
    <citation type="journal article" date="2017" name="Mycologia">
        <title>Fusarium algeriense, sp. nov., a novel toxigenic crown rot pathogen of durum wheat from Algeria is nested in the Fusarium burgessii species complex.</title>
        <authorList>
            <person name="Laraba I."/>
            <person name="Keddad A."/>
            <person name="Boureghda H."/>
            <person name="Abdallah N."/>
            <person name="Vaughan M.M."/>
            <person name="Proctor R.H."/>
            <person name="Busman M."/>
            <person name="O'Donnell K."/>
        </authorList>
    </citation>
    <scope>NUCLEOTIDE SEQUENCE</scope>
    <source>
        <strain evidence="3">NRRL 25174</strain>
    </source>
</reference>
<dbReference type="EMBL" id="PVQB02000036">
    <property type="protein sequence ID" value="KAF4345005.1"/>
    <property type="molecule type" value="Genomic_DNA"/>
</dbReference>
<evidence type="ECO:0000313" key="4">
    <source>
        <dbReference type="Proteomes" id="UP000730481"/>
    </source>
</evidence>
<feature type="compositionally biased region" description="Basic and acidic residues" evidence="1">
    <location>
        <begin position="10"/>
        <end position="41"/>
    </location>
</feature>
<keyword evidence="2" id="KW-0812">Transmembrane</keyword>
<keyword evidence="4" id="KW-1185">Reference proteome</keyword>
<gene>
    <name evidence="3" type="ORF">FBEOM_1085</name>
</gene>
<reference evidence="3" key="2">
    <citation type="submission" date="2020-02" db="EMBL/GenBank/DDBJ databases">
        <title>Identification and distribution of gene clusters putatively required for synthesis of sphingolipid metabolism inhibitors in phylogenetically diverse species of the filamentous fungus Fusarium.</title>
        <authorList>
            <person name="Kim H.-S."/>
            <person name="Busman M."/>
            <person name="Brown D.W."/>
            <person name="Divon H."/>
            <person name="Uhlig S."/>
            <person name="Proctor R.H."/>
        </authorList>
    </citation>
    <scope>NUCLEOTIDE SEQUENCE</scope>
    <source>
        <strain evidence="3">NRRL 25174</strain>
    </source>
</reference>
<name>A0A9P5AU52_9HYPO</name>
<feature type="compositionally biased region" description="Basic and acidic residues" evidence="1">
    <location>
        <begin position="120"/>
        <end position="130"/>
    </location>
</feature>
<proteinExistence type="predicted"/>
<feature type="region of interest" description="Disordered" evidence="1">
    <location>
        <begin position="61"/>
        <end position="132"/>
    </location>
</feature>
<keyword evidence="2" id="KW-1133">Transmembrane helix</keyword>
<evidence type="ECO:0000313" key="3">
    <source>
        <dbReference type="EMBL" id="KAF4345005.1"/>
    </source>
</evidence>
<accession>A0A9P5AU52</accession>
<feature type="compositionally biased region" description="Basic and acidic residues" evidence="1">
    <location>
        <begin position="172"/>
        <end position="194"/>
    </location>
</feature>
<dbReference type="Proteomes" id="UP000730481">
    <property type="component" value="Unassembled WGS sequence"/>
</dbReference>
<evidence type="ECO:0000256" key="1">
    <source>
        <dbReference type="SAM" id="MobiDB-lite"/>
    </source>
</evidence>
<feature type="region of interest" description="Disordered" evidence="1">
    <location>
        <begin position="1"/>
        <end position="41"/>
    </location>
</feature>
<organism evidence="3 4">
    <name type="scientific">Fusarium beomiforme</name>
    <dbReference type="NCBI Taxonomy" id="44412"/>
    <lineage>
        <taxon>Eukaryota</taxon>
        <taxon>Fungi</taxon>
        <taxon>Dikarya</taxon>
        <taxon>Ascomycota</taxon>
        <taxon>Pezizomycotina</taxon>
        <taxon>Sordariomycetes</taxon>
        <taxon>Hypocreomycetidae</taxon>
        <taxon>Hypocreales</taxon>
        <taxon>Nectriaceae</taxon>
        <taxon>Fusarium</taxon>
        <taxon>Fusarium burgessii species complex</taxon>
    </lineage>
</organism>
<dbReference type="OrthoDB" id="10482781at2759"/>
<feature type="compositionally biased region" description="Basic and acidic residues" evidence="1">
    <location>
        <begin position="69"/>
        <end position="93"/>
    </location>
</feature>
<comment type="caution">
    <text evidence="3">The sequence shown here is derived from an EMBL/GenBank/DDBJ whole genome shotgun (WGS) entry which is preliminary data.</text>
</comment>
<protein>
    <submittedName>
        <fullName evidence="3">Uncharacterized protein</fullName>
    </submittedName>
</protein>
<evidence type="ECO:0000256" key="2">
    <source>
        <dbReference type="SAM" id="Phobius"/>
    </source>
</evidence>
<feature type="region of interest" description="Disordered" evidence="1">
    <location>
        <begin position="352"/>
        <end position="381"/>
    </location>
</feature>
<dbReference type="AlphaFoldDB" id="A0A9P5AU52"/>
<sequence length="381" mass="43602">MPMIIPESGGDPKVKKNPKHGMDRWNRWSEMDRKAKKDSTPWMTLKDKKLPKPWLALKDKKVQNLWPGQKDKENTMPRLELKAKKDPKSRLDGKNPMVWTGDEIYEPTRHIGRLGPVTPEDPKPRKDGQKKPMVWTGDEIYKPIRPLGRLGPVIPEDLKPFRLPTTTKTPYRKPDYDFGKVKATEKPEPKDDNQLKPARKTFSTSRWNNYRPGRFSTRPLTIVPHTPLQTFTRNTITRHDSDKVPNELTVWGLLSVIVIVGIMTCLLTALLILMGSLAKAIGRKMGWNWVNRLDNAKLARLLDHYERKPNSLDQRNLDLLRIVVERHEGPPYASRDVDVASMYSTDYATPAGPQAAHLAPSRTCGPFTPYSTGDQKDIEKN</sequence>
<feature type="region of interest" description="Disordered" evidence="1">
    <location>
        <begin position="164"/>
        <end position="196"/>
    </location>
</feature>
<feature type="transmembrane region" description="Helical" evidence="2">
    <location>
        <begin position="248"/>
        <end position="275"/>
    </location>
</feature>